<keyword evidence="18" id="KW-1185">Reference proteome</keyword>
<evidence type="ECO:0000313" key="18">
    <source>
        <dbReference type="Proteomes" id="UP001634394"/>
    </source>
</evidence>
<dbReference type="SMART" id="SM00409">
    <property type="entry name" value="IG"/>
    <property type="match status" value="4"/>
</dbReference>
<dbReference type="InterPro" id="IPR003598">
    <property type="entry name" value="Ig_sub2"/>
</dbReference>
<dbReference type="PROSITE" id="PS50835">
    <property type="entry name" value="IG_LIKE"/>
    <property type="match status" value="4"/>
</dbReference>
<feature type="domain" description="Fibronectin type-III" evidence="16">
    <location>
        <begin position="465"/>
        <end position="559"/>
    </location>
</feature>
<dbReference type="FunFam" id="2.60.40.10:FF:000273">
    <property type="entry name" value="contactin-3 isoform X1"/>
    <property type="match status" value="1"/>
</dbReference>
<feature type="domain" description="Ig-like" evidence="15">
    <location>
        <begin position="151"/>
        <end position="238"/>
    </location>
</feature>
<dbReference type="SMART" id="SM00408">
    <property type="entry name" value="IGc2"/>
    <property type="match status" value="4"/>
</dbReference>
<dbReference type="Proteomes" id="UP001634394">
    <property type="component" value="Unassembled WGS sequence"/>
</dbReference>
<organism evidence="17 18">
    <name type="scientific">Sinanodonta woodiana</name>
    <name type="common">Chinese pond mussel</name>
    <name type="synonym">Anodonta woodiana</name>
    <dbReference type="NCBI Taxonomy" id="1069815"/>
    <lineage>
        <taxon>Eukaryota</taxon>
        <taxon>Metazoa</taxon>
        <taxon>Spiralia</taxon>
        <taxon>Lophotrochozoa</taxon>
        <taxon>Mollusca</taxon>
        <taxon>Bivalvia</taxon>
        <taxon>Autobranchia</taxon>
        <taxon>Heteroconchia</taxon>
        <taxon>Palaeoheterodonta</taxon>
        <taxon>Unionida</taxon>
        <taxon>Unionoidea</taxon>
        <taxon>Unionidae</taxon>
        <taxon>Unioninae</taxon>
        <taxon>Sinanodonta</taxon>
    </lineage>
</organism>
<feature type="domain" description="Ig-like" evidence="15">
    <location>
        <begin position="252"/>
        <end position="342"/>
    </location>
</feature>
<name>A0ABD3XFK7_SINWO</name>
<evidence type="ECO:0000256" key="12">
    <source>
        <dbReference type="ARBA" id="ARBA00023319"/>
    </source>
</evidence>
<gene>
    <name evidence="17" type="ORF">ACJMK2_025148</name>
</gene>
<dbReference type="GO" id="GO:0005886">
    <property type="term" value="C:plasma membrane"/>
    <property type="evidence" value="ECO:0007669"/>
    <property type="project" value="UniProtKB-SubCell"/>
</dbReference>
<dbReference type="PRINTS" id="PR00014">
    <property type="entry name" value="FNTYPEIII"/>
</dbReference>
<evidence type="ECO:0000256" key="2">
    <source>
        <dbReference type="ARBA" id="ARBA00004479"/>
    </source>
</evidence>
<dbReference type="Pfam" id="PF06583">
    <property type="entry name" value="Neogenin_C"/>
    <property type="match status" value="1"/>
</dbReference>
<feature type="domain" description="Fibronectin type-III" evidence="16">
    <location>
        <begin position="662"/>
        <end position="755"/>
    </location>
</feature>
<evidence type="ECO:0000256" key="10">
    <source>
        <dbReference type="ARBA" id="ARBA00023157"/>
    </source>
</evidence>
<dbReference type="SMART" id="SM00060">
    <property type="entry name" value="FN3"/>
    <property type="match status" value="6"/>
</dbReference>
<feature type="domain" description="Fibronectin type-III" evidence="16">
    <location>
        <begin position="963"/>
        <end position="1060"/>
    </location>
</feature>
<dbReference type="InterPro" id="IPR036179">
    <property type="entry name" value="Ig-like_dom_sf"/>
</dbReference>
<dbReference type="SUPFAM" id="SSF49265">
    <property type="entry name" value="Fibronectin type III"/>
    <property type="match status" value="4"/>
</dbReference>
<dbReference type="Pfam" id="PF13927">
    <property type="entry name" value="Ig_3"/>
    <property type="match status" value="1"/>
</dbReference>
<dbReference type="PANTHER" id="PTHR44170">
    <property type="entry name" value="PROTEIN SIDEKICK"/>
    <property type="match status" value="1"/>
</dbReference>
<dbReference type="InterPro" id="IPR010560">
    <property type="entry name" value="Neogenin_C"/>
</dbReference>
<feature type="compositionally biased region" description="Polar residues" evidence="13">
    <location>
        <begin position="1339"/>
        <end position="1352"/>
    </location>
</feature>
<keyword evidence="5 14" id="KW-0812">Transmembrane</keyword>
<dbReference type="EMBL" id="JBJQND010000002">
    <property type="protein sequence ID" value="KAL3885049.1"/>
    <property type="molecule type" value="Genomic_DNA"/>
</dbReference>
<evidence type="ECO:0000256" key="14">
    <source>
        <dbReference type="SAM" id="Phobius"/>
    </source>
</evidence>
<comment type="subcellular location">
    <subcellularLocation>
        <location evidence="1">Cell membrane</location>
    </subcellularLocation>
    <subcellularLocation>
        <location evidence="2">Membrane</location>
        <topology evidence="2">Single-pass type I membrane protein</topology>
    </subcellularLocation>
</comment>
<dbReference type="FunFam" id="2.60.40.10:FF:000551">
    <property type="entry name" value="Protogenin A"/>
    <property type="match status" value="1"/>
</dbReference>
<evidence type="ECO:0000256" key="3">
    <source>
        <dbReference type="ARBA" id="ARBA00009588"/>
    </source>
</evidence>
<dbReference type="InterPro" id="IPR013783">
    <property type="entry name" value="Ig-like_fold"/>
</dbReference>
<feature type="region of interest" description="Disordered" evidence="13">
    <location>
        <begin position="1229"/>
        <end position="1259"/>
    </location>
</feature>
<keyword evidence="10" id="KW-1015">Disulfide bond</keyword>
<keyword evidence="12" id="KW-0393">Immunoglobulin domain</keyword>
<feature type="domain" description="Ig-like" evidence="15">
    <location>
        <begin position="50"/>
        <end position="143"/>
    </location>
</feature>
<evidence type="ECO:0000259" key="16">
    <source>
        <dbReference type="PROSITE" id="PS50853"/>
    </source>
</evidence>
<keyword evidence="8 14" id="KW-1133">Transmembrane helix</keyword>
<accession>A0ABD3XFK7</accession>
<evidence type="ECO:0000256" key="5">
    <source>
        <dbReference type="ARBA" id="ARBA00022692"/>
    </source>
</evidence>
<dbReference type="PANTHER" id="PTHR44170:SF54">
    <property type="entry name" value="FI24025P1"/>
    <property type="match status" value="1"/>
</dbReference>
<reference evidence="17 18" key="1">
    <citation type="submission" date="2024-11" db="EMBL/GenBank/DDBJ databases">
        <title>Chromosome-level genome assembly of the freshwater bivalve Anodonta woodiana.</title>
        <authorList>
            <person name="Chen X."/>
        </authorList>
    </citation>
    <scope>NUCLEOTIDE SEQUENCE [LARGE SCALE GENOMIC DNA]</scope>
    <source>
        <strain evidence="17">MN2024</strain>
        <tissue evidence="17">Gills</tissue>
    </source>
</reference>
<comment type="caution">
    <text evidence="17">The sequence shown here is derived from an EMBL/GenBank/DDBJ whole genome shotgun (WGS) entry which is preliminary data.</text>
</comment>
<feature type="domain" description="Fibronectin type-III" evidence="16">
    <location>
        <begin position="762"/>
        <end position="858"/>
    </location>
</feature>
<evidence type="ECO:0000256" key="7">
    <source>
        <dbReference type="ARBA" id="ARBA00022737"/>
    </source>
</evidence>
<dbReference type="SUPFAM" id="SSF48726">
    <property type="entry name" value="Immunoglobulin"/>
    <property type="match status" value="4"/>
</dbReference>
<evidence type="ECO:0008006" key="19">
    <source>
        <dbReference type="Google" id="ProtNLM"/>
    </source>
</evidence>
<keyword evidence="9 14" id="KW-0472">Membrane</keyword>
<feature type="domain" description="Fibronectin type-III" evidence="16">
    <location>
        <begin position="865"/>
        <end position="958"/>
    </location>
</feature>
<dbReference type="Pfam" id="PF07679">
    <property type="entry name" value="I-set"/>
    <property type="match status" value="3"/>
</dbReference>
<proteinExistence type="inferred from homology"/>
<dbReference type="CDD" id="cd00063">
    <property type="entry name" value="FN3"/>
    <property type="match status" value="6"/>
</dbReference>
<sequence>MASLFYKWRPETRLRLSLLLVFQVLVVNFVASIPSPSRAAGIHNTDGSVPQFTNFTFILEPVSVIVFKAEAVRLDCQTSKSRNRNPSIKWIHNGNYIVGDIRRYQLNNGSLYISEVDKNTDAGLYQCAVTEEGLGTLLSRKATLEVAYLKKSFSLEPRDLSIYLQDTAMFQCDIEGIPRPNITWFKDGALVVDRTSKFRTYPEGVLEIADVAFGDFGLYYCEADGAEKSRKSTTAKLEHNPNIEQVHDGLEPKFVLRPRDTSALVGSKVILFCGANGRDEEKSQPVITWLKDGVTIDYSHGRLAVIGGGNLQILDLQEKDDGTYTCRAENSIDSADADAKLTVLAPPTFIVRPQNIFAHEKTDIRLNCEVKGNPRPNVTWLKNGDPLNDQHYIQLEGTSLRILGLVMTDYGLYQCFAENSVGTIQAASHLIVLKQDTPLPVPPSTPSIFYHLHRSGTLTGSFDKVPSEPRDLVAAITSTRYVTLSWNIPEHPGPSEIISYSVLWNEVGSERERVMNTTTKEANVNRLKPNTEYEFKVRAYNRFGPSTKFAYLRHRTEQEVDVPSEARNLQARALSPTSVGITWEPPADPKGAITLYDLIYYAVGDTDEQRVTIAKSSVSYILMGLKKYREYSFRIVAHNANGPGMSTEEIVARTYSDRPSAAPQNFTLETSSSSSIVVRWEPPPDDECNGQITGYKVRFKKQGANGETVTTDGNRRLYALTDLQKDMEYMVRISAQTVNGSGPATDWLKKTTYKDDLDETKPPDLPERLVVRARTTSLIVQWVPNRGSKILVRGYVLGYGKGIPDVYRQVFEADTFYHDIENLQPASEYVVSIRAYNNKGEGQPRYETVFTLESTEEEPATPMLPPIGLKTVVLSSSAIIVTWTDDSLGKNQRITDNRFYTVKYAASRTRPKYHNSTDLIAHINDLKPATTYEFAVKIVKGRRESTWSMSVSNTTLEAAPGSTPRDLTPVPVEGDPLSVTLNWQPPQKPNGLITGYLVFYTIDSSLDDRNWVMEGVLGDKLSKTIRDLTQDTTYYFKVQARNKMGYGPISTTVYYKTPKAASKGNFPNKNLMPDSDTSPGNTQNTKDASSGKKDNQPGGITQNLMIIIIACVVGVTFCIVVAVVTIVLCRKRDAEERNKRAAAGPKSPIKGKGQKSCGPPRDAKPPDLWIDHEPMELQTMGKVGHAESTTSMASTRRNSHDTKSIDTLPPGMDILEHKRKDSIVGDIMYHSGSDIDDRLPPPHLHTSQSPPQPPPQQQRSIIRPKPIMIPVDTQMPPREAVATVTAFPNGHLMQRLAVSQVPTASCVEDSGVIPMRPVYPRTQYQMPYVTGPPRVNAGDITQPSMKPQQSASPYKKPTPPISSGPIKPRTPMSIITHKAPDVTLDPGKEVPDIQKSLSTEELTAEMANLEGLMKDLNAITQQNFEC</sequence>
<keyword evidence="11" id="KW-0325">Glycoprotein</keyword>
<feature type="compositionally biased region" description="Polar residues" evidence="13">
    <location>
        <begin position="1075"/>
        <end position="1088"/>
    </location>
</feature>
<keyword evidence="6" id="KW-0732">Signal</keyword>
<evidence type="ECO:0000313" key="17">
    <source>
        <dbReference type="EMBL" id="KAL3885049.1"/>
    </source>
</evidence>
<dbReference type="Pfam" id="PF00041">
    <property type="entry name" value="fn3"/>
    <property type="match status" value="6"/>
</dbReference>
<dbReference type="FunFam" id="2.60.40.10:FF:000133">
    <property type="entry name" value="Neogenin isoform 1"/>
    <property type="match status" value="1"/>
</dbReference>
<evidence type="ECO:0000256" key="13">
    <source>
        <dbReference type="SAM" id="MobiDB-lite"/>
    </source>
</evidence>
<feature type="region of interest" description="Disordered" evidence="13">
    <location>
        <begin position="1335"/>
        <end position="1371"/>
    </location>
</feature>
<comment type="similarity">
    <text evidence="3">Belongs to the immunoglobulin superfamily. DCC family.</text>
</comment>
<feature type="compositionally biased region" description="Polar residues" evidence="13">
    <location>
        <begin position="1187"/>
        <end position="1196"/>
    </location>
</feature>
<evidence type="ECO:0000256" key="8">
    <source>
        <dbReference type="ARBA" id="ARBA00022989"/>
    </source>
</evidence>
<evidence type="ECO:0000256" key="11">
    <source>
        <dbReference type="ARBA" id="ARBA00023180"/>
    </source>
</evidence>
<feature type="domain" description="Fibronectin type-III" evidence="16">
    <location>
        <begin position="565"/>
        <end position="657"/>
    </location>
</feature>
<feature type="region of interest" description="Disordered" evidence="13">
    <location>
        <begin position="1134"/>
        <end position="1169"/>
    </location>
</feature>
<feature type="region of interest" description="Disordered" evidence="13">
    <location>
        <begin position="1182"/>
        <end position="1213"/>
    </location>
</feature>
<keyword evidence="4" id="KW-1003">Cell membrane</keyword>
<evidence type="ECO:0000256" key="1">
    <source>
        <dbReference type="ARBA" id="ARBA00004236"/>
    </source>
</evidence>
<dbReference type="PROSITE" id="PS50853">
    <property type="entry name" value="FN3"/>
    <property type="match status" value="6"/>
</dbReference>
<dbReference type="InterPro" id="IPR036116">
    <property type="entry name" value="FN3_sf"/>
</dbReference>
<evidence type="ECO:0000256" key="9">
    <source>
        <dbReference type="ARBA" id="ARBA00023136"/>
    </source>
</evidence>
<evidence type="ECO:0000259" key="15">
    <source>
        <dbReference type="PROSITE" id="PS50835"/>
    </source>
</evidence>
<keyword evidence="7" id="KW-0677">Repeat</keyword>
<evidence type="ECO:0000256" key="4">
    <source>
        <dbReference type="ARBA" id="ARBA00022475"/>
    </source>
</evidence>
<dbReference type="InterPro" id="IPR003961">
    <property type="entry name" value="FN3_dom"/>
</dbReference>
<feature type="transmembrane region" description="Helical" evidence="14">
    <location>
        <begin position="1104"/>
        <end position="1129"/>
    </location>
</feature>
<protein>
    <recommendedName>
        <fullName evidence="19">Neogenin</fullName>
    </recommendedName>
</protein>
<feature type="domain" description="Ig-like" evidence="15">
    <location>
        <begin position="347"/>
        <end position="431"/>
    </location>
</feature>
<evidence type="ECO:0000256" key="6">
    <source>
        <dbReference type="ARBA" id="ARBA00022729"/>
    </source>
</evidence>
<dbReference type="Gene3D" id="2.60.40.10">
    <property type="entry name" value="Immunoglobulins"/>
    <property type="match status" value="10"/>
</dbReference>
<dbReference type="InterPro" id="IPR003599">
    <property type="entry name" value="Ig_sub"/>
</dbReference>
<dbReference type="InterPro" id="IPR007110">
    <property type="entry name" value="Ig-like_dom"/>
</dbReference>
<feature type="region of interest" description="Disordered" evidence="13">
    <location>
        <begin position="1064"/>
        <end position="1097"/>
    </location>
</feature>
<dbReference type="InterPro" id="IPR013098">
    <property type="entry name" value="Ig_I-set"/>
</dbReference>